<feature type="compositionally biased region" description="Basic and acidic residues" evidence="12">
    <location>
        <begin position="43"/>
        <end position="53"/>
    </location>
</feature>
<proteinExistence type="inferred from homology"/>
<feature type="repeat" description="Solcar" evidence="10">
    <location>
        <begin position="104"/>
        <end position="185"/>
    </location>
</feature>
<evidence type="ECO:0000256" key="8">
    <source>
        <dbReference type="ARBA" id="ARBA00023128"/>
    </source>
</evidence>
<accession>A0A3M7GIL1</accession>
<dbReference type="SUPFAM" id="SSF103506">
    <property type="entry name" value="Mitochondrial carrier"/>
    <property type="match status" value="1"/>
</dbReference>
<keyword evidence="9 10" id="KW-0472">Membrane</keyword>
<evidence type="ECO:0000256" key="3">
    <source>
        <dbReference type="ARBA" id="ARBA00022448"/>
    </source>
</evidence>
<name>A0A3M7GIL1_HORWE</name>
<dbReference type="Proteomes" id="UP000269539">
    <property type="component" value="Unassembled WGS sequence"/>
</dbReference>
<comment type="caution">
    <text evidence="14">The sequence shown here is derived from an EMBL/GenBank/DDBJ whole genome shotgun (WGS) entry which is preliminary data.</text>
</comment>
<dbReference type="Gene3D" id="1.50.40.10">
    <property type="entry name" value="Mitochondrial carrier domain"/>
    <property type="match status" value="2"/>
</dbReference>
<feature type="region of interest" description="Disordered" evidence="12">
    <location>
        <begin position="1"/>
        <end position="92"/>
    </location>
</feature>
<evidence type="ECO:0000256" key="9">
    <source>
        <dbReference type="ARBA" id="ARBA00023136"/>
    </source>
</evidence>
<evidence type="ECO:0000256" key="13">
    <source>
        <dbReference type="SAM" id="Phobius"/>
    </source>
</evidence>
<evidence type="ECO:0000256" key="11">
    <source>
        <dbReference type="RuleBase" id="RU000488"/>
    </source>
</evidence>
<organism evidence="14 15">
    <name type="scientific">Hortaea werneckii</name>
    <name type="common">Black yeast</name>
    <name type="synonym">Cladosporium werneckii</name>
    <dbReference type="NCBI Taxonomy" id="91943"/>
    <lineage>
        <taxon>Eukaryota</taxon>
        <taxon>Fungi</taxon>
        <taxon>Dikarya</taxon>
        <taxon>Ascomycota</taxon>
        <taxon>Pezizomycotina</taxon>
        <taxon>Dothideomycetes</taxon>
        <taxon>Dothideomycetidae</taxon>
        <taxon>Mycosphaerellales</taxon>
        <taxon>Teratosphaeriaceae</taxon>
        <taxon>Hortaea</taxon>
    </lineage>
</organism>
<dbReference type="AlphaFoldDB" id="A0A3M7GIL1"/>
<evidence type="ECO:0000313" key="15">
    <source>
        <dbReference type="Proteomes" id="UP000269539"/>
    </source>
</evidence>
<dbReference type="PANTHER" id="PTHR45624:SF9">
    <property type="entry name" value="CARRIER PROTEIN, PUTATIVE (AFU_ORTHOLOGUE AFUA_4G06390)-RELATED"/>
    <property type="match status" value="1"/>
</dbReference>
<dbReference type="InterPro" id="IPR023395">
    <property type="entry name" value="MCP_dom_sf"/>
</dbReference>
<sequence>MGQDDQDKNDNAGSQSAKANSMSGDQDNKKDADSQLPTPQDGKVQDNQDKSKDSNLQTPTSPGGKAQDDQEKKKKDADSQPPKPKSGTNAIFQFHTSKEAKQWAKKYRTEIAASTSSVLSTFVAFPLDFAKSRMQSYKTGFVGTVKDAYKAEGIRAFWRGVGPPMISVTVVRTISFSIYQQVKYSMDRSMYGMTGQSPLAIANAPGSYPNIHTLTCFGVAGAASGAVITALSCPFELTKLNEQLAGKVAREAQSKSGQNPSTIVDVKSGGSWNTARRLIRDRGVLGLYAGYRLHLLRDTIGTAIYFTTYESAKQLMANSRGKNPTTPYAVMFAGGLCGILTTSLIYPIDVAKTLYQKALLSAGSGHATRPPISFFQAGSYRGINVMLRNPASFTNLELRPGGVGCQKLPAEYDLFLQL</sequence>
<evidence type="ECO:0000256" key="5">
    <source>
        <dbReference type="ARBA" id="ARBA00022737"/>
    </source>
</evidence>
<dbReference type="PROSITE" id="PS50920">
    <property type="entry name" value="SOLCAR"/>
    <property type="match status" value="2"/>
</dbReference>
<keyword evidence="4 10" id="KW-0812">Transmembrane</keyword>
<protein>
    <recommendedName>
        <fullName evidence="16">Mitochondrial carrier</fullName>
    </recommendedName>
</protein>
<keyword evidence="3 11" id="KW-0813">Transport</keyword>
<dbReference type="EMBL" id="QWIO01000297">
    <property type="protein sequence ID" value="RMZ00535.1"/>
    <property type="molecule type" value="Genomic_DNA"/>
</dbReference>
<keyword evidence="7 13" id="KW-1133">Transmembrane helix</keyword>
<dbReference type="VEuPathDB" id="FungiDB:BTJ68_04707"/>
<dbReference type="PANTHER" id="PTHR45624">
    <property type="entry name" value="MITOCHONDRIAL BASIC AMINO ACIDS TRANSPORTER-RELATED"/>
    <property type="match status" value="1"/>
</dbReference>
<feature type="compositionally biased region" description="Basic and acidic residues" evidence="12">
    <location>
        <begin position="1"/>
        <end position="10"/>
    </location>
</feature>
<dbReference type="InterPro" id="IPR050567">
    <property type="entry name" value="Mitochondrial_Carrier"/>
</dbReference>
<evidence type="ECO:0000256" key="6">
    <source>
        <dbReference type="ARBA" id="ARBA00022792"/>
    </source>
</evidence>
<evidence type="ECO:0000256" key="7">
    <source>
        <dbReference type="ARBA" id="ARBA00022989"/>
    </source>
</evidence>
<comment type="subcellular location">
    <subcellularLocation>
        <location evidence="1">Mitochondrion membrane</location>
        <topology evidence="1">Multi-pass membrane protein</topology>
    </subcellularLocation>
</comment>
<dbReference type="Pfam" id="PF00153">
    <property type="entry name" value="Mito_carr"/>
    <property type="match status" value="3"/>
</dbReference>
<dbReference type="GO" id="GO:0022857">
    <property type="term" value="F:transmembrane transporter activity"/>
    <property type="evidence" value="ECO:0007669"/>
    <property type="project" value="TreeGrafter"/>
</dbReference>
<feature type="repeat" description="Solcar" evidence="10">
    <location>
        <begin position="212"/>
        <end position="315"/>
    </location>
</feature>
<keyword evidence="6" id="KW-0999">Mitochondrion inner membrane</keyword>
<feature type="transmembrane region" description="Helical" evidence="13">
    <location>
        <begin position="328"/>
        <end position="348"/>
    </location>
</feature>
<keyword evidence="5" id="KW-0677">Repeat</keyword>
<evidence type="ECO:0000256" key="12">
    <source>
        <dbReference type="SAM" id="MobiDB-lite"/>
    </source>
</evidence>
<evidence type="ECO:0008006" key="16">
    <source>
        <dbReference type="Google" id="ProtNLM"/>
    </source>
</evidence>
<evidence type="ECO:0000313" key="14">
    <source>
        <dbReference type="EMBL" id="RMZ00535.1"/>
    </source>
</evidence>
<feature type="compositionally biased region" description="Polar residues" evidence="12">
    <location>
        <begin position="11"/>
        <end position="25"/>
    </location>
</feature>
<feature type="compositionally biased region" description="Basic and acidic residues" evidence="12">
    <location>
        <begin position="66"/>
        <end position="78"/>
    </location>
</feature>
<comment type="similarity">
    <text evidence="2 11">Belongs to the mitochondrial carrier (TC 2.A.29) family.</text>
</comment>
<evidence type="ECO:0000256" key="1">
    <source>
        <dbReference type="ARBA" id="ARBA00004225"/>
    </source>
</evidence>
<keyword evidence="8" id="KW-0496">Mitochondrion</keyword>
<reference evidence="14 15" key="1">
    <citation type="journal article" date="2018" name="BMC Genomics">
        <title>Genomic evidence for intraspecific hybridization in a clonal and extremely halotolerant yeast.</title>
        <authorList>
            <person name="Gostincar C."/>
            <person name="Stajich J.E."/>
            <person name="Zupancic J."/>
            <person name="Zalar P."/>
            <person name="Gunde-Cimerman N."/>
        </authorList>
    </citation>
    <scope>NUCLEOTIDE SEQUENCE [LARGE SCALE GENOMIC DNA]</scope>
    <source>
        <strain evidence="14 15">EXF-10513</strain>
    </source>
</reference>
<dbReference type="InterPro" id="IPR018108">
    <property type="entry name" value="MCP_transmembrane"/>
</dbReference>
<gene>
    <name evidence="14" type="ORF">D0864_03704</name>
</gene>
<evidence type="ECO:0000256" key="4">
    <source>
        <dbReference type="ARBA" id="ARBA00022692"/>
    </source>
</evidence>
<dbReference type="GO" id="GO:0031966">
    <property type="term" value="C:mitochondrial membrane"/>
    <property type="evidence" value="ECO:0007669"/>
    <property type="project" value="UniProtKB-SubCell"/>
</dbReference>
<evidence type="ECO:0000256" key="2">
    <source>
        <dbReference type="ARBA" id="ARBA00006375"/>
    </source>
</evidence>
<evidence type="ECO:0000256" key="10">
    <source>
        <dbReference type="PROSITE-ProRule" id="PRU00282"/>
    </source>
</evidence>